<dbReference type="InterPro" id="IPR008991">
    <property type="entry name" value="Translation_prot_SH3-like_sf"/>
</dbReference>
<protein>
    <submittedName>
        <fullName evidence="4">54S ribosomal protein Img1p, mitochondrial</fullName>
    </submittedName>
</protein>
<sequence>MFGLTKVGLVPARMSLQSVRTFIPFKNGSVPTVYEPLPPKRDGESALSFLHKELYAKLDPTGKRRALIAKDSSSRLRSGDVIRVTYTDRSTVLGQVIAIKRSFTDSNILLRNKITKLGCEVRIPVFNPKIKNIELISQPKKYLSRAKHYYIRNTRLDVGDLEATLRKK</sequence>
<evidence type="ECO:0000313" key="4">
    <source>
        <dbReference type="EMBL" id="CAK7911340.1"/>
    </source>
</evidence>
<evidence type="ECO:0000256" key="2">
    <source>
        <dbReference type="ARBA" id="ARBA00022980"/>
    </source>
</evidence>
<dbReference type="Pfam" id="PF01245">
    <property type="entry name" value="Ribosomal_L19"/>
    <property type="match status" value="1"/>
</dbReference>
<dbReference type="InterPro" id="IPR038657">
    <property type="entry name" value="Ribosomal_bL19_sf"/>
</dbReference>
<dbReference type="PANTHER" id="PTHR15680">
    <property type="entry name" value="RIBOSOMAL PROTEIN L19"/>
    <property type="match status" value="1"/>
</dbReference>
<gene>
    <name evidence="4" type="primary">IMG1</name>
    <name evidence="4" type="ORF">CAAN4_F02014</name>
</gene>
<dbReference type="PANTHER" id="PTHR15680:SF9">
    <property type="entry name" value="LARGE RIBOSOMAL SUBUNIT PROTEIN BL19M"/>
    <property type="match status" value="1"/>
</dbReference>
<name>A0ABP0EH68_9ASCO</name>
<organism evidence="4 5">
    <name type="scientific">[Candida] anglica</name>
    <dbReference type="NCBI Taxonomy" id="148631"/>
    <lineage>
        <taxon>Eukaryota</taxon>
        <taxon>Fungi</taxon>
        <taxon>Dikarya</taxon>
        <taxon>Ascomycota</taxon>
        <taxon>Saccharomycotina</taxon>
        <taxon>Pichiomycetes</taxon>
        <taxon>Debaryomycetaceae</taxon>
        <taxon>Kurtzmaniella</taxon>
    </lineage>
</organism>
<dbReference type="SUPFAM" id="SSF50104">
    <property type="entry name" value="Translation proteins SH3-like domain"/>
    <property type="match status" value="1"/>
</dbReference>
<keyword evidence="5" id="KW-1185">Reference proteome</keyword>
<evidence type="ECO:0000256" key="1">
    <source>
        <dbReference type="ARBA" id="ARBA00005781"/>
    </source>
</evidence>
<dbReference type="Gene3D" id="2.30.30.790">
    <property type="match status" value="1"/>
</dbReference>
<evidence type="ECO:0000313" key="5">
    <source>
        <dbReference type="Proteomes" id="UP001497600"/>
    </source>
</evidence>
<dbReference type="InterPro" id="IPR001857">
    <property type="entry name" value="Ribosomal_bL19"/>
</dbReference>
<reference evidence="4 5" key="1">
    <citation type="submission" date="2024-01" db="EMBL/GenBank/DDBJ databases">
        <authorList>
            <consortium name="Genoscope - CEA"/>
            <person name="William W."/>
        </authorList>
    </citation>
    <scope>NUCLEOTIDE SEQUENCE [LARGE SCALE GENOMIC DNA]</scope>
    <source>
        <strain evidence="4 5">29B2s-10</strain>
    </source>
</reference>
<keyword evidence="2 4" id="KW-0689">Ribosomal protein</keyword>
<accession>A0ABP0EH68</accession>
<dbReference type="EMBL" id="OZ004258">
    <property type="protein sequence ID" value="CAK7911340.1"/>
    <property type="molecule type" value="Genomic_DNA"/>
</dbReference>
<dbReference type="GO" id="GO:0005840">
    <property type="term" value="C:ribosome"/>
    <property type="evidence" value="ECO:0007669"/>
    <property type="project" value="UniProtKB-KW"/>
</dbReference>
<comment type="similarity">
    <text evidence="1">Belongs to the bacterial ribosomal protein bL19 family.</text>
</comment>
<keyword evidence="3" id="KW-0687">Ribonucleoprotein</keyword>
<evidence type="ECO:0000256" key="3">
    <source>
        <dbReference type="ARBA" id="ARBA00023274"/>
    </source>
</evidence>
<proteinExistence type="inferred from homology"/>
<dbReference type="Proteomes" id="UP001497600">
    <property type="component" value="Chromosome F"/>
</dbReference>